<dbReference type="NCBIfam" id="TIGR01175">
    <property type="entry name" value="pilM"/>
    <property type="match status" value="1"/>
</dbReference>
<evidence type="ECO:0000313" key="2">
    <source>
        <dbReference type="Proteomes" id="UP000658390"/>
    </source>
</evidence>
<dbReference type="CDD" id="cd24049">
    <property type="entry name" value="ASKHA_NBD_PilM"/>
    <property type="match status" value="1"/>
</dbReference>
<dbReference type="RefSeq" id="WP_046809121.1">
    <property type="nucleotide sequence ID" value="NZ_JAEKCZ010000017.1"/>
</dbReference>
<gene>
    <name evidence="1" type="primary">pilM</name>
    <name evidence="1" type="ORF">JFT45_18045</name>
</gene>
<dbReference type="PIRSF" id="PIRSF019169">
    <property type="entry name" value="PilM"/>
    <property type="match status" value="1"/>
</dbReference>
<name>A0A8I1FWD6_9PSED</name>
<dbReference type="AlphaFoldDB" id="A0A8I1FWD6"/>
<dbReference type="Pfam" id="PF11104">
    <property type="entry name" value="PilM_2"/>
    <property type="match status" value="2"/>
</dbReference>
<dbReference type="Gene3D" id="3.30.420.40">
    <property type="match status" value="2"/>
</dbReference>
<dbReference type="InterPro" id="IPR005883">
    <property type="entry name" value="PilM"/>
</dbReference>
<accession>A0A8I1FWD6</accession>
<comment type="caution">
    <text evidence="1">The sequence shown here is derived from an EMBL/GenBank/DDBJ whole genome shotgun (WGS) entry which is preliminary data.</text>
</comment>
<evidence type="ECO:0000313" key="1">
    <source>
        <dbReference type="EMBL" id="MBJ2258410.1"/>
    </source>
</evidence>
<sequence length="320" mass="34376">MPGFLPTTRHRFIGVDISQQAIKVVELSRSRGKFMLQGYAIEPLPAGLTGHQTGAESKSVVQALQRALEKAAVVTSNAIVGIPDGQVICKTLEVEAGLNEIELELHVRLEAEQHIPYALEDVALDFEVQGFSSSHPGRINVQVAACRQEALEWHRCVLTSAGLTPRVVTVQAHALARGVEAMAPNVALQDAVAVLDLAPRAIFLSVVCQGQVIYSRELRLEPEAAEQHGFENTISGHLERELELFAQSGIEETIAMIILAGEAATTPGLRQCIETRLGTPTRTANPFSTMSLEPALAPEALLCDAPVLLTACGLALRGFD</sequence>
<dbReference type="Proteomes" id="UP000658390">
    <property type="component" value="Unassembled WGS sequence"/>
</dbReference>
<protein>
    <submittedName>
        <fullName evidence="1">Type IV pilus assembly protein PilM</fullName>
    </submittedName>
</protein>
<dbReference type="InterPro" id="IPR043129">
    <property type="entry name" value="ATPase_NBD"/>
</dbReference>
<proteinExistence type="predicted"/>
<dbReference type="PANTHER" id="PTHR32432">
    <property type="entry name" value="CELL DIVISION PROTEIN FTSA-RELATED"/>
    <property type="match status" value="1"/>
</dbReference>
<dbReference type="PANTHER" id="PTHR32432:SF3">
    <property type="entry name" value="ETHANOLAMINE UTILIZATION PROTEIN EUTJ"/>
    <property type="match status" value="1"/>
</dbReference>
<dbReference type="InterPro" id="IPR050696">
    <property type="entry name" value="FtsA/MreB"/>
</dbReference>
<organism evidence="1 2">
    <name type="scientific">Pseudomonas psychrophila</name>
    <dbReference type="NCBI Taxonomy" id="122355"/>
    <lineage>
        <taxon>Bacteria</taxon>
        <taxon>Pseudomonadati</taxon>
        <taxon>Pseudomonadota</taxon>
        <taxon>Gammaproteobacteria</taxon>
        <taxon>Pseudomonadales</taxon>
        <taxon>Pseudomonadaceae</taxon>
        <taxon>Pseudomonas</taxon>
    </lineage>
</organism>
<reference evidence="1" key="1">
    <citation type="submission" date="2020-12" db="EMBL/GenBank/DDBJ databases">
        <title>Antibiotic resistance and phylogeny of Pseudomonas spp. isolated over three decades from chicken meat in the Norwegian food chain.</title>
        <authorList>
            <person name="Moen B."/>
        </authorList>
    </citation>
    <scope>NUCLEOTIDE SEQUENCE</scope>
    <source>
        <strain evidence="1">MF6762</strain>
    </source>
</reference>
<dbReference type="SUPFAM" id="SSF53067">
    <property type="entry name" value="Actin-like ATPase domain"/>
    <property type="match status" value="2"/>
</dbReference>
<dbReference type="EMBL" id="JAEKCZ010000017">
    <property type="protein sequence ID" value="MBJ2258410.1"/>
    <property type="molecule type" value="Genomic_DNA"/>
</dbReference>